<dbReference type="PANTHER" id="PTHR23305">
    <property type="entry name" value="OBG GTPASE FAMILY"/>
    <property type="match status" value="1"/>
</dbReference>
<dbReference type="Gene3D" id="3.40.50.300">
    <property type="entry name" value="P-loop containing nucleotide triphosphate hydrolases"/>
    <property type="match status" value="1"/>
</dbReference>
<dbReference type="EMBL" id="DSIY01000044">
    <property type="protein sequence ID" value="HEG90209.1"/>
    <property type="molecule type" value="Genomic_DNA"/>
</dbReference>
<dbReference type="InterPro" id="IPR012675">
    <property type="entry name" value="Beta-grasp_dom_sf"/>
</dbReference>
<comment type="similarity">
    <text evidence="5">Belongs to the TRAFAC class OBG-HflX-like GTPase superfamily. OBG GTPase family. YchF/OLA1 subfamily.</text>
</comment>
<dbReference type="InterPro" id="IPR006073">
    <property type="entry name" value="GTP-bd"/>
</dbReference>
<dbReference type="Pfam" id="PF06071">
    <property type="entry name" value="YchF-GTPase_C"/>
    <property type="match status" value="1"/>
</dbReference>
<comment type="function">
    <text evidence="5">ATPase that binds to both the 70S ribosome and the 50S ribosomal subunit in a nucleotide-independent manner.</text>
</comment>
<protein>
    <recommendedName>
        <fullName evidence="5">Ribosome-binding ATPase YchF</fullName>
    </recommendedName>
</protein>
<dbReference type="FunFam" id="1.10.150.300:FF:000001">
    <property type="entry name" value="Ribosome-binding ATPase YchF"/>
    <property type="match status" value="1"/>
</dbReference>
<name>A0A831TFJ0_9BACT</name>
<evidence type="ECO:0000313" key="7">
    <source>
        <dbReference type="EMBL" id="HEG90209.1"/>
    </source>
</evidence>
<dbReference type="SUPFAM" id="SSF81271">
    <property type="entry name" value="TGS-like"/>
    <property type="match status" value="1"/>
</dbReference>
<dbReference type="PROSITE" id="PS51880">
    <property type="entry name" value="TGS"/>
    <property type="match status" value="1"/>
</dbReference>
<keyword evidence="4 5" id="KW-0067">ATP-binding</keyword>
<feature type="domain" description="TGS" evidence="6">
    <location>
        <begin position="283"/>
        <end position="366"/>
    </location>
</feature>
<dbReference type="FunFam" id="3.10.20.30:FF:000001">
    <property type="entry name" value="Ribosome-binding ATPase YchF"/>
    <property type="match status" value="1"/>
</dbReference>
<dbReference type="InterPro" id="IPR012676">
    <property type="entry name" value="TGS-like"/>
</dbReference>
<keyword evidence="3 5" id="KW-0547">Nucleotide-binding</keyword>
<evidence type="ECO:0000256" key="3">
    <source>
        <dbReference type="ARBA" id="ARBA00022741"/>
    </source>
</evidence>
<dbReference type="InterPro" id="IPR004095">
    <property type="entry name" value="TGS"/>
</dbReference>
<dbReference type="InterPro" id="IPR004396">
    <property type="entry name" value="ATPase_YchF/OLA1"/>
</dbReference>
<evidence type="ECO:0000259" key="6">
    <source>
        <dbReference type="PROSITE" id="PS51880"/>
    </source>
</evidence>
<keyword evidence="2" id="KW-0479">Metal-binding</keyword>
<dbReference type="InterPro" id="IPR023192">
    <property type="entry name" value="TGS-like_dom_sf"/>
</dbReference>
<evidence type="ECO:0000256" key="5">
    <source>
        <dbReference type="HAMAP-Rule" id="MF_00944"/>
    </source>
</evidence>
<proteinExistence type="inferred from homology"/>
<dbReference type="SUPFAM" id="SSF52540">
    <property type="entry name" value="P-loop containing nucleoside triphosphate hydrolases"/>
    <property type="match status" value="1"/>
</dbReference>
<evidence type="ECO:0000256" key="2">
    <source>
        <dbReference type="ARBA" id="ARBA00022723"/>
    </source>
</evidence>
<dbReference type="PANTHER" id="PTHR23305:SF18">
    <property type="entry name" value="OBG-TYPE G DOMAIN-CONTAINING PROTEIN"/>
    <property type="match status" value="1"/>
</dbReference>
<dbReference type="InterPro" id="IPR013029">
    <property type="entry name" value="YchF_C"/>
</dbReference>
<dbReference type="Gene3D" id="1.10.150.300">
    <property type="entry name" value="TGS-like domain"/>
    <property type="match status" value="1"/>
</dbReference>
<dbReference type="PRINTS" id="PR00326">
    <property type="entry name" value="GTP1OBG"/>
</dbReference>
<dbReference type="InterPro" id="IPR027417">
    <property type="entry name" value="P-loop_NTPase"/>
</dbReference>
<comment type="caution">
    <text evidence="5">Lacks conserved residue(s) required for the propagation of feature annotation.</text>
</comment>
<dbReference type="CDD" id="cd04867">
    <property type="entry name" value="TGS_YchF_OLA1"/>
    <property type="match status" value="1"/>
</dbReference>
<dbReference type="HAMAP" id="MF_00944">
    <property type="entry name" value="YchF_OLA1_ATPase"/>
    <property type="match status" value="1"/>
</dbReference>
<dbReference type="GO" id="GO:0005524">
    <property type="term" value="F:ATP binding"/>
    <property type="evidence" value="ECO:0007669"/>
    <property type="project" value="UniProtKB-UniRule"/>
</dbReference>
<dbReference type="AlphaFoldDB" id="A0A831TFJ0"/>
<dbReference type="GO" id="GO:0046872">
    <property type="term" value="F:metal ion binding"/>
    <property type="evidence" value="ECO:0007669"/>
    <property type="project" value="UniProtKB-KW"/>
</dbReference>
<comment type="caution">
    <text evidence="7">The sequence shown here is derived from an EMBL/GenBank/DDBJ whole genome shotgun (WGS) entry which is preliminary data.</text>
</comment>
<dbReference type="GO" id="GO:0005525">
    <property type="term" value="F:GTP binding"/>
    <property type="evidence" value="ECO:0007669"/>
    <property type="project" value="InterPro"/>
</dbReference>
<comment type="cofactor">
    <cofactor evidence="1">
        <name>Mg(2+)</name>
        <dbReference type="ChEBI" id="CHEBI:18420"/>
    </cofactor>
</comment>
<evidence type="ECO:0000256" key="4">
    <source>
        <dbReference type="ARBA" id="ARBA00022840"/>
    </source>
</evidence>
<dbReference type="PIRSF" id="PIRSF006641">
    <property type="entry name" value="CHP00092"/>
    <property type="match status" value="1"/>
</dbReference>
<organism evidence="7">
    <name type="scientific">Thermorudis peleae</name>
    <dbReference type="NCBI Taxonomy" id="1382356"/>
    <lineage>
        <taxon>Bacteria</taxon>
        <taxon>Pseudomonadati</taxon>
        <taxon>Thermomicrobiota</taxon>
        <taxon>Thermomicrobia</taxon>
        <taxon>Thermomicrobia incertae sedis</taxon>
        <taxon>Thermorudis</taxon>
    </lineage>
</organism>
<dbReference type="GO" id="GO:0043023">
    <property type="term" value="F:ribosomal large subunit binding"/>
    <property type="evidence" value="ECO:0007669"/>
    <property type="project" value="UniProtKB-UniRule"/>
</dbReference>
<dbReference type="GO" id="GO:0016887">
    <property type="term" value="F:ATP hydrolysis activity"/>
    <property type="evidence" value="ECO:0007669"/>
    <property type="project" value="UniProtKB-UniRule"/>
</dbReference>
<dbReference type="Gene3D" id="3.10.20.30">
    <property type="match status" value="1"/>
</dbReference>
<sequence length="368" mass="40171">MPVQLVLIGLPQSGKTTVFNALTRAKAVTGGFSGAGDEPNLATVKVPDPRLDVLTRMFNPRRTVPAEVQYYDVAGLAKGVHERGLSGRLLGYLSQADALVHVVRAFDDPAVPHPEGSVDPLRDVETIDLELAFSDLSIIEKRLARIQSMLGKLRAAEREAQEREAELLGRLQDALTAGTPIREVELSAEKAKALRGFGFLTAKPLLILLNLGEELLGEPAERLLAEVSSRYRRPGVAVDALPGKLEEEIAQLQDDDARAFMDELGIEEPGRDRVIRLSYALLGLISFFTVGPDEVRAWTIRRGTTAVEAAGTIHSDLQQGFIRAEVISYDDLVRTGSLAEARRAGVLRLEGKQYVVQDGDVLHILFNV</sequence>
<reference evidence="7" key="1">
    <citation type="journal article" date="2020" name="mSystems">
        <title>Genome- and Community-Level Interaction Insights into Carbon Utilization and Element Cycling Functions of Hydrothermarchaeota in Hydrothermal Sediment.</title>
        <authorList>
            <person name="Zhou Z."/>
            <person name="Liu Y."/>
            <person name="Xu W."/>
            <person name="Pan J."/>
            <person name="Luo Z.H."/>
            <person name="Li M."/>
        </authorList>
    </citation>
    <scope>NUCLEOTIDE SEQUENCE [LARGE SCALE GENOMIC DNA]</scope>
    <source>
        <strain evidence="7">SpSt-210</strain>
    </source>
</reference>
<accession>A0A831TFJ0</accession>
<evidence type="ECO:0000256" key="1">
    <source>
        <dbReference type="ARBA" id="ARBA00001946"/>
    </source>
</evidence>
<dbReference type="NCBIfam" id="TIGR00092">
    <property type="entry name" value="redox-regulated ATPase YchF"/>
    <property type="match status" value="1"/>
</dbReference>
<dbReference type="Pfam" id="PF01926">
    <property type="entry name" value="MMR_HSR1"/>
    <property type="match status" value="1"/>
</dbReference>
<dbReference type="GO" id="GO:0005737">
    <property type="term" value="C:cytoplasm"/>
    <property type="evidence" value="ECO:0007669"/>
    <property type="project" value="TreeGrafter"/>
</dbReference>
<gene>
    <name evidence="5 7" type="primary">ychF</name>
    <name evidence="7" type="ORF">ENP34_01995</name>
</gene>